<keyword evidence="1" id="KW-0812">Transmembrane</keyword>
<evidence type="ECO:0000313" key="2">
    <source>
        <dbReference type="EMBL" id="TQJ17403.1"/>
    </source>
</evidence>
<dbReference type="RefSeq" id="WP_141853811.1">
    <property type="nucleotide sequence ID" value="NZ_BAAAKA010000012.1"/>
</dbReference>
<gene>
    <name evidence="2" type="ORF">FB475_1521</name>
</gene>
<dbReference type="OrthoDB" id="3829724at2"/>
<protein>
    <recommendedName>
        <fullName evidence="4">PH (Pleckstrin Homology) domain-containing protein</fullName>
    </recommendedName>
</protein>
<comment type="caution">
    <text evidence="2">The sequence shown here is derived from an EMBL/GenBank/DDBJ whole genome shotgun (WGS) entry which is preliminary data.</text>
</comment>
<keyword evidence="3" id="KW-1185">Reference proteome</keyword>
<name>A0A542EPZ2_9ACTN</name>
<dbReference type="Proteomes" id="UP000316298">
    <property type="component" value="Unassembled WGS sequence"/>
</dbReference>
<accession>A0A542EPZ2</accession>
<evidence type="ECO:0000256" key="1">
    <source>
        <dbReference type="SAM" id="Phobius"/>
    </source>
</evidence>
<feature type="transmembrane region" description="Helical" evidence="1">
    <location>
        <begin position="37"/>
        <end position="54"/>
    </location>
</feature>
<evidence type="ECO:0008006" key="4">
    <source>
        <dbReference type="Google" id="ProtNLM"/>
    </source>
</evidence>
<organism evidence="2 3">
    <name type="scientific">Kribbella jejuensis</name>
    <dbReference type="NCBI Taxonomy" id="236068"/>
    <lineage>
        <taxon>Bacteria</taxon>
        <taxon>Bacillati</taxon>
        <taxon>Actinomycetota</taxon>
        <taxon>Actinomycetes</taxon>
        <taxon>Propionibacteriales</taxon>
        <taxon>Kribbellaceae</taxon>
        <taxon>Kribbella</taxon>
    </lineage>
</organism>
<reference evidence="2 3" key="1">
    <citation type="submission" date="2019-06" db="EMBL/GenBank/DDBJ databases">
        <title>Sequencing the genomes of 1000 actinobacteria strains.</title>
        <authorList>
            <person name="Klenk H.-P."/>
        </authorList>
    </citation>
    <scope>NUCLEOTIDE SEQUENCE [LARGE SCALE GENOMIC DNA]</scope>
    <source>
        <strain evidence="2 3">DSM 17305</strain>
    </source>
</reference>
<dbReference type="AlphaFoldDB" id="A0A542EPZ2"/>
<proteinExistence type="predicted"/>
<dbReference type="EMBL" id="VFMM01000001">
    <property type="protein sequence ID" value="TQJ17403.1"/>
    <property type="molecule type" value="Genomic_DNA"/>
</dbReference>
<evidence type="ECO:0000313" key="3">
    <source>
        <dbReference type="Proteomes" id="UP000316298"/>
    </source>
</evidence>
<feature type="transmembrane region" description="Helical" evidence="1">
    <location>
        <begin position="60"/>
        <end position="83"/>
    </location>
</feature>
<keyword evidence="1" id="KW-1133">Transmembrane helix</keyword>
<sequence>MPAIGDGPTEVWAAELQRSGRVVFPLRREHQLRQTRAAGVFFVLLAAVQLPPALRSGGVLRIIAIVVTTAVAVGLCVSGWQLLTQRPALTVDTSGIRLGRKRYLAWDDISGVTELDDTGDELSFAVVPAVSKRELRLTPRHVCNVAALRYWLIDVLAERRRTSAM</sequence>
<keyword evidence="1" id="KW-0472">Membrane</keyword>